<evidence type="ECO:0000313" key="2">
    <source>
        <dbReference type="Proteomes" id="UP001595613"/>
    </source>
</evidence>
<evidence type="ECO:0000313" key="1">
    <source>
        <dbReference type="EMBL" id="MFC3704284.1"/>
    </source>
</evidence>
<gene>
    <name evidence="1" type="ORF">ACFOOL_05895</name>
</gene>
<evidence type="ECO:0008006" key="3">
    <source>
        <dbReference type="Google" id="ProtNLM"/>
    </source>
</evidence>
<accession>A0ABV7X136</accession>
<dbReference type="RefSeq" id="WP_323013048.1">
    <property type="nucleotide sequence ID" value="NZ_JBHRYD010000001.1"/>
</dbReference>
<dbReference type="InterPro" id="IPR011006">
    <property type="entry name" value="CheY-like_superfamily"/>
</dbReference>
<comment type="caution">
    <text evidence="1">The sequence shown here is derived from an EMBL/GenBank/DDBJ whole genome shotgun (WGS) entry which is preliminary data.</text>
</comment>
<keyword evidence="2" id="KW-1185">Reference proteome</keyword>
<dbReference type="Gene3D" id="3.40.50.2300">
    <property type="match status" value="1"/>
</dbReference>
<organism evidence="1 2">
    <name type="scientific">Devosia honganensis</name>
    <dbReference type="NCBI Taxonomy" id="1610527"/>
    <lineage>
        <taxon>Bacteria</taxon>
        <taxon>Pseudomonadati</taxon>
        <taxon>Pseudomonadota</taxon>
        <taxon>Alphaproteobacteria</taxon>
        <taxon>Hyphomicrobiales</taxon>
        <taxon>Devosiaceae</taxon>
        <taxon>Devosia</taxon>
    </lineage>
</organism>
<sequence>MAPMPDMEHMAERSGRSKPFAYLQQTTEISILFSDVDMPGSMDGLELARGVAESYPNTGVIVGSGHRNVTAKDIPQGALFFSKPYDLPRLQLH</sequence>
<protein>
    <recommendedName>
        <fullName evidence="3">Response regulator</fullName>
    </recommendedName>
</protein>
<name>A0ABV7X136_9HYPH</name>
<reference evidence="2" key="1">
    <citation type="journal article" date="2019" name="Int. J. Syst. Evol. Microbiol.">
        <title>The Global Catalogue of Microorganisms (GCM) 10K type strain sequencing project: providing services to taxonomists for standard genome sequencing and annotation.</title>
        <authorList>
            <consortium name="The Broad Institute Genomics Platform"/>
            <consortium name="The Broad Institute Genome Sequencing Center for Infectious Disease"/>
            <person name="Wu L."/>
            <person name="Ma J."/>
        </authorList>
    </citation>
    <scope>NUCLEOTIDE SEQUENCE [LARGE SCALE GENOMIC DNA]</scope>
    <source>
        <strain evidence="2">KCTC 42281</strain>
    </source>
</reference>
<proteinExistence type="predicted"/>
<dbReference type="Proteomes" id="UP001595613">
    <property type="component" value="Unassembled WGS sequence"/>
</dbReference>
<dbReference type="EMBL" id="JBHRYD010000001">
    <property type="protein sequence ID" value="MFC3704284.1"/>
    <property type="molecule type" value="Genomic_DNA"/>
</dbReference>
<dbReference type="SUPFAM" id="SSF52172">
    <property type="entry name" value="CheY-like"/>
    <property type="match status" value="1"/>
</dbReference>